<dbReference type="RefSeq" id="WP_351978126.1">
    <property type="nucleotide sequence ID" value="NZ_JBEPBX010000029.1"/>
</dbReference>
<name>A0ABV1V2V3_9ACTN</name>
<organism evidence="2 3">
    <name type="scientific">Streptomyces xantholiticus</name>
    <dbReference type="NCBI Taxonomy" id="68285"/>
    <lineage>
        <taxon>Bacteria</taxon>
        <taxon>Bacillati</taxon>
        <taxon>Actinomycetota</taxon>
        <taxon>Actinomycetes</taxon>
        <taxon>Kitasatosporales</taxon>
        <taxon>Streptomycetaceae</taxon>
        <taxon>Streptomyces</taxon>
    </lineage>
</organism>
<feature type="region of interest" description="Disordered" evidence="1">
    <location>
        <begin position="1"/>
        <end position="80"/>
    </location>
</feature>
<accession>A0ABV1V2V3</accession>
<proteinExistence type="predicted"/>
<comment type="caution">
    <text evidence="2">The sequence shown here is derived from an EMBL/GenBank/DDBJ whole genome shotgun (WGS) entry which is preliminary data.</text>
</comment>
<evidence type="ECO:0000256" key="1">
    <source>
        <dbReference type="SAM" id="MobiDB-lite"/>
    </source>
</evidence>
<dbReference type="EMBL" id="JBEPBX010000029">
    <property type="protein sequence ID" value="MER6616871.1"/>
    <property type="molecule type" value="Genomic_DNA"/>
</dbReference>
<dbReference type="Proteomes" id="UP001445472">
    <property type="component" value="Unassembled WGS sequence"/>
</dbReference>
<protein>
    <submittedName>
        <fullName evidence="2">Uncharacterized protein</fullName>
    </submittedName>
</protein>
<evidence type="ECO:0000313" key="3">
    <source>
        <dbReference type="Proteomes" id="UP001445472"/>
    </source>
</evidence>
<reference evidence="2 3" key="1">
    <citation type="submission" date="2024-06" db="EMBL/GenBank/DDBJ databases">
        <title>The Natural Products Discovery Center: Release of the First 8490 Sequenced Strains for Exploring Actinobacteria Biosynthetic Diversity.</title>
        <authorList>
            <person name="Kalkreuter E."/>
            <person name="Kautsar S.A."/>
            <person name="Yang D."/>
            <person name="Bader C.D."/>
            <person name="Teijaro C.N."/>
            <person name="Fluegel L."/>
            <person name="Davis C.M."/>
            <person name="Simpson J.R."/>
            <person name="Lauterbach L."/>
            <person name="Steele A.D."/>
            <person name="Gui C."/>
            <person name="Meng S."/>
            <person name="Li G."/>
            <person name="Viehrig K."/>
            <person name="Ye F."/>
            <person name="Su P."/>
            <person name="Kiefer A.F."/>
            <person name="Nichols A."/>
            <person name="Cepeda A.J."/>
            <person name="Yan W."/>
            <person name="Fan B."/>
            <person name="Jiang Y."/>
            <person name="Adhikari A."/>
            <person name="Zheng C.-J."/>
            <person name="Schuster L."/>
            <person name="Cowan T.M."/>
            <person name="Smanski M.J."/>
            <person name="Chevrette M.G."/>
            <person name="De Carvalho L.P.S."/>
            <person name="Shen B."/>
        </authorList>
    </citation>
    <scope>NUCLEOTIDE SEQUENCE [LARGE SCALE GENOMIC DNA]</scope>
    <source>
        <strain evidence="2 3">NPDC000837</strain>
    </source>
</reference>
<gene>
    <name evidence="2" type="ORF">ABT276_26600</name>
</gene>
<sequence length="181" mass="17993">MTGSKTALADQAKAGVEDAGAGPLPGPDAAIEDGEAAPADAPGAEDERAGADGAVRVGGRDSEGAAGPAARTTSRCGPELASPGGIDAQACVLTRGGLTWARTYYRNAIGEKLTAVLTLMAPGGRTVQINCDVDAGDEQRTCETPCEPLHGAASAYWAVVGFAAQDGAGEGPLLLRLSSNS</sequence>
<keyword evidence="3" id="KW-1185">Reference proteome</keyword>
<evidence type="ECO:0000313" key="2">
    <source>
        <dbReference type="EMBL" id="MER6616871.1"/>
    </source>
</evidence>